<dbReference type="Pfam" id="PF13432">
    <property type="entry name" value="TPR_16"/>
    <property type="match status" value="1"/>
</dbReference>
<dbReference type="AlphaFoldDB" id="A0A4P7W4E9"/>
<feature type="signal peptide" evidence="4">
    <location>
        <begin position="1"/>
        <end position="21"/>
    </location>
</feature>
<dbReference type="Proteomes" id="UP000297149">
    <property type="component" value="Chromosome"/>
</dbReference>
<keyword evidence="4" id="KW-0732">Signal</keyword>
<dbReference type="InterPro" id="IPR019734">
    <property type="entry name" value="TPR_rpt"/>
</dbReference>
<dbReference type="InterPro" id="IPR011990">
    <property type="entry name" value="TPR-like_helical_dom_sf"/>
</dbReference>
<feature type="repeat" description="TPR" evidence="3">
    <location>
        <begin position="135"/>
        <end position="168"/>
    </location>
</feature>
<dbReference type="EMBL" id="CP039396">
    <property type="protein sequence ID" value="QCD42913.1"/>
    <property type="molecule type" value="Genomic_DNA"/>
</dbReference>
<evidence type="ECO:0000256" key="1">
    <source>
        <dbReference type="ARBA" id="ARBA00022737"/>
    </source>
</evidence>
<protein>
    <submittedName>
        <fullName evidence="5">Tetratricopeptide repeat protein</fullName>
    </submittedName>
</protein>
<dbReference type="PROSITE" id="PS50005">
    <property type="entry name" value="TPR"/>
    <property type="match status" value="3"/>
</dbReference>
<dbReference type="PANTHER" id="PTHR44858:SF1">
    <property type="entry name" value="UDP-N-ACETYLGLUCOSAMINE--PEPTIDE N-ACETYLGLUCOSAMINYLTRANSFERASE SPINDLY-RELATED"/>
    <property type="match status" value="1"/>
</dbReference>
<dbReference type="SUPFAM" id="SSF48452">
    <property type="entry name" value="TPR-like"/>
    <property type="match status" value="2"/>
</dbReference>
<gene>
    <name evidence="5" type="ORF">E7747_11835</name>
</gene>
<evidence type="ECO:0000256" key="3">
    <source>
        <dbReference type="PROSITE-ProRule" id="PRU00339"/>
    </source>
</evidence>
<accession>A0A4P7W4E9</accession>
<keyword evidence="2 3" id="KW-0802">TPR repeat</keyword>
<keyword evidence="6" id="KW-1185">Reference proteome</keyword>
<dbReference type="KEGG" id="ddb:E7747_11835"/>
<feature type="repeat" description="TPR" evidence="3">
    <location>
        <begin position="253"/>
        <end position="286"/>
    </location>
</feature>
<dbReference type="PROSITE" id="PS50293">
    <property type="entry name" value="TPR_REGION"/>
    <property type="match status" value="1"/>
</dbReference>
<dbReference type="PANTHER" id="PTHR44858">
    <property type="entry name" value="TETRATRICOPEPTIDE REPEAT PROTEIN 6"/>
    <property type="match status" value="1"/>
</dbReference>
<evidence type="ECO:0000313" key="6">
    <source>
        <dbReference type="Proteomes" id="UP000297149"/>
    </source>
</evidence>
<keyword evidence="1" id="KW-0677">Repeat</keyword>
<organism evidence="5 6">
    <name type="scientific">Duncaniella dubosii</name>
    <dbReference type="NCBI Taxonomy" id="2518971"/>
    <lineage>
        <taxon>Bacteria</taxon>
        <taxon>Pseudomonadati</taxon>
        <taxon>Bacteroidota</taxon>
        <taxon>Bacteroidia</taxon>
        <taxon>Bacteroidales</taxon>
        <taxon>Muribaculaceae</taxon>
        <taxon>Duncaniella</taxon>
    </lineage>
</organism>
<dbReference type="SMART" id="SM00028">
    <property type="entry name" value="TPR"/>
    <property type="match status" value="4"/>
</dbReference>
<evidence type="ECO:0000313" key="5">
    <source>
        <dbReference type="EMBL" id="QCD42913.1"/>
    </source>
</evidence>
<dbReference type="InterPro" id="IPR050498">
    <property type="entry name" value="Ycf3"/>
</dbReference>
<name>A0A4P7W4E9_9BACT</name>
<dbReference type="RefSeq" id="WP_123615281.1">
    <property type="nucleotide sequence ID" value="NZ_CAXHQF010000018.1"/>
</dbReference>
<dbReference type="Gene3D" id="1.25.40.10">
    <property type="entry name" value="Tetratricopeptide repeat domain"/>
    <property type="match status" value="2"/>
</dbReference>
<reference evidence="6" key="1">
    <citation type="submission" date="2019-02" db="EMBL/GenBank/DDBJ databases">
        <title>Isolation and identification of novel species under the genus Muribaculum.</title>
        <authorList>
            <person name="Miyake S."/>
            <person name="Ding Y."/>
            <person name="Low A."/>
            <person name="Soh M."/>
            <person name="Seedorf H."/>
        </authorList>
    </citation>
    <scope>NUCLEOTIDE SEQUENCE [LARGE SCALE GENOMIC DNA]</scope>
    <source>
        <strain evidence="6">H5</strain>
    </source>
</reference>
<evidence type="ECO:0000256" key="2">
    <source>
        <dbReference type="ARBA" id="ARBA00022803"/>
    </source>
</evidence>
<proteinExistence type="predicted"/>
<sequence length="408" mass="45641">MKKICVLTVGLLTAASMTAQVAVVKEAEKAFKSADSYAAYQKALQAITPAFSNPETDKDAQTYWIPGKAGFKLYDDLFAKKTFGQDVNIIDMSNALLDGYNYGMKALDVDTVVDAKGKQKTKFSKDIVSQIAGHANDFLNAGAAYWEAHDYKKAYEAFNDYLEIPANPRLGKNAPAALPDSTATQIMYNCALAAWQAEMLDKAAATFDALLEKGYDDANAYDYAYSVAYQMQDEPRKLRYSQQALDKFGTSDPKFLQRVVNSYIESKDFDKAKTMLNNAIAADPNNAAYYLSLGVLLEQQNDFKGAKEAYQKAVTIEPDGALNNLYFGRMLVQEYNDLDEGAANMSQQEYNKYNYETMRPIILEAVKYLEKAYQLDNEQTDALRYLKNIYYVLNDGDNLLRVEGLLGK</sequence>
<evidence type="ECO:0000256" key="4">
    <source>
        <dbReference type="SAM" id="SignalP"/>
    </source>
</evidence>
<feature type="chain" id="PRO_5020700465" evidence="4">
    <location>
        <begin position="22"/>
        <end position="408"/>
    </location>
</feature>
<feature type="repeat" description="TPR" evidence="3">
    <location>
        <begin position="287"/>
        <end position="320"/>
    </location>
</feature>